<name>D8TNX2_VOLCA</name>
<feature type="compositionally biased region" description="Pro residues" evidence="1">
    <location>
        <begin position="115"/>
        <end position="124"/>
    </location>
</feature>
<keyword evidence="3" id="KW-1185">Reference proteome</keyword>
<feature type="compositionally biased region" description="Polar residues" evidence="1">
    <location>
        <begin position="1"/>
        <end position="16"/>
    </location>
</feature>
<evidence type="ECO:0000313" key="3">
    <source>
        <dbReference type="Proteomes" id="UP000001058"/>
    </source>
</evidence>
<proteinExistence type="predicted"/>
<dbReference type="GeneID" id="9621265"/>
<dbReference type="KEGG" id="vcn:VOLCADRAFT_88332"/>
<dbReference type="PANTHER" id="PTHR12460:SF0">
    <property type="entry name" value="CID DOMAIN-CONTAINING PROTEIN-RELATED"/>
    <property type="match status" value="1"/>
</dbReference>
<feature type="region of interest" description="Disordered" evidence="1">
    <location>
        <begin position="524"/>
        <end position="660"/>
    </location>
</feature>
<dbReference type="OrthoDB" id="10669553at2759"/>
<accession>D8TNX2</accession>
<feature type="region of interest" description="Disordered" evidence="1">
    <location>
        <begin position="109"/>
        <end position="156"/>
    </location>
</feature>
<reference evidence="2 3" key="1">
    <citation type="journal article" date="2010" name="Science">
        <title>Genomic analysis of organismal complexity in the multicellular green alga Volvox carteri.</title>
        <authorList>
            <person name="Prochnik S.E."/>
            <person name="Umen J."/>
            <person name="Nedelcu A.M."/>
            <person name="Hallmann A."/>
            <person name="Miller S.M."/>
            <person name="Nishii I."/>
            <person name="Ferris P."/>
            <person name="Kuo A."/>
            <person name="Mitros T."/>
            <person name="Fritz-Laylin L.K."/>
            <person name="Hellsten U."/>
            <person name="Chapman J."/>
            <person name="Simakov O."/>
            <person name="Rensing S.A."/>
            <person name="Terry A."/>
            <person name="Pangilinan J."/>
            <person name="Kapitonov V."/>
            <person name="Jurka J."/>
            <person name="Salamov A."/>
            <person name="Shapiro H."/>
            <person name="Schmutz J."/>
            <person name="Grimwood J."/>
            <person name="Lindquist E."/>
            <person name="Lucas S."/>
            <person name="Grigoriev I.V."/>
            <person name="Schmitt R."/>
            <person name="Kirk D."/>
            <person name="Rokhsar D.S."/>
        </authorList>
    </citation>
    <scope>NUCLEOTIDE SEQUENCE [LARGE SCALE GENOMIC DNA]</scope>
    <source>
        <strain evidence="3">f. Nagariensis / Eve</strain>
    </source>
</reference>
<dbReference type="InParanoid" id="D8TNX2"/>
<feature type="region of interest" description="Disordered" evidence="1">
    <location>
        <begin position="1"/>
        <end position="63"/>
    </location>
</feature>
<gene>
    <name evidence="2" type="ORF">VOLCADRAFT_88332</name>
</gene>
<feature type="compositionally biased region" description="Basic and acidic residues" evidence="1">
    <location>
        <begin position="356"/>
        <end position="370"/>
    </location>
</feature>
<dbReference type="RefSeq" id="XP_002947929.1">
    <property type="nucleotide sequence ID" value="XM_002947883.1"/>
</dbReference>
<dbReference type="AlphaFoldDB" id="D8TNX2"/>
<evidence type="ECO:0000256" key="1">
    <source>
        <dbReference type="SAM" id="MobiDB-lite"/>
    </source>
</evidence>
<evidence type="ECO:0000313" key="2">
    <source>
        <dbReference type="EMBL" id="EFJ50917.1"/>
    </source>
</evidence>
<organism evidence="3">
    <name type="scientific">Volvox carteri f. nagariensis</name>
    <dbReference type="NCBI Taxonomy" id="3068"/>
    <lineage>
        <taxon>Eukaryota</taxon>
        <taxon>Viridiplantae</taxon>
        <taxon>Chlorophyta</taxon>
        <taxon>core chlorophytes</taxon>
        <taxon>Chlorophyceae</taxon>
        <taxon>CS clade</taxon>
        <taxon>Chlamydomonadales</taxon>
        <taxon>Volvocaceae</taxon>
        <taxon>Volvox</taxon>
    </lineage>
</organism>
<sequence>MPTQQRLPTVPYQSTAPAAAPGPVHRPPLIATAHPDVPGAQALPIAPNPPANPSVKVSPPATAPGEPVQLVANAPAVVSVLSTAPSLPATAPQLPPTALLPLPTVGGALAAGGAAPPPPPPPPLTQQLSSTTVQKETRLPAHEQTSTSGTAPVVVAGTPTPGVATLVPGAASADPARAAPAAHAAATVGAAEAEAEAAAAALQGCLLPFRSLDSRHKELRIRGVIALAMSQVWNACLRQHGQSPETQAPAGKSHAPPVNAGTFSLSRLQLVQFGWTTTQLDEKYQELFPPHPPGRMSYSSTAIMYDKIGKSIAMRGLRTRPGGNGGEVVLTPCVGWGDERVTEMQRLRAELAPLEEEARRRQEAQEEAARRRAAPRSGLCCGPSNTEERREALGGGPAGGKRRAASEVEVEAAGVEKSDNLPWPLREIQCRICHYLRLVMRPLLASKDPTPLPVAEVLRGLEAAGEITLDDKTLAALGTDSVEALFANFMRDVVTLRRRSADGVVGVVPSEVYRREEADNRGLHMRCSGVTSPARGEMWSLPSPQQRHGQQEPSKRQRHERAAGAGAREDAPGAATAAAAAIEPGGQRPGRHGRGSEGSWSLPSAFPDTNGLHKLQQPHRQPCSNAATAHSMGAAHQAAQPPPAPAAAASTSAGSLAATGDCSDILTQPQTQLMPPRPPSRAAAATAAAARQGAGLPAAPLRREWQTVGDMMPVRIDLWTLAQAETQGADCVPTCRAAGYDTCWQVTGYRESQVLASCWGATREAAISALRQHLVDLISTLR</sequence>
<feature type="compositionally biased region" description="Low complexity" evidence="1">
    <location>
        <begin position="572"/>
        <end position="586"/>
    </location>
</feature>
<dbReference type="EMBL" id="GL378329">
    <property type="protein sequence ID" value="EFJ50917.1"/>
    <property type="molecule type" value="Genomic_DNA"/>
</dbReference>
<protein>
    <submittedName>
        <fullName evidence="2">Uncharacterized protein</fullName>
    </submittedName>
</protein>
<feature type="compositionally biased region" description="Low complexity" evidence="1">
    <location>
        <begin position="646"/>
        <end position="660"/>
    </location>
</feature>
<dbReference type="Proteomes" id="UP000001058">
    <property type="component" value="Unassembled WGS sequence"/>
</dbReference>
<dbReference type="GO" id="GO:0000993">
    <property type="term" value="F:RNA polymerase II complex binding"/>
    <property type="evidence" value="ECO:0007669"/>
    <property type="project" value="TreeGrafter"/>
</dbReference>
<feature type="compositionally biased region" description="Polar residues" evidence="1">
    <location>
        <begin position="618"/>
        <end position="628"/>
    </location>
</feature>
<feature type="region of interest" description="Disordered" evidence="1">
    <location>
        <begin position="355"/>
        <end position="405"/>
    </location>
</feature>
<dbReference type="PANTHER" id="PTHR12460">
    <property type="entry name" value="CYCLIN-DEPENDENT KINASE INHIBITOR-RELATED PROTEIN"/>
    <property type="match status" value="1"/>
</dbReference>
<feature type="compositionally biased region" description="Polar residues" evidence="1">
    <location>
        <begin position="125"/>
        <end position="134"/>
    </location>
</feature>
<dbReference type="GO" id="GO:0031124">
    <property type="term" value="P:mRNA 3'-end processing"/>
    <property type="evidence" value="ECO:0007669"/>
    <property type="project" value="TreeGrafter"/>
</dbReference>